<organism evidence="7 8">
    <name type="scientific">Candidatus Blautia merdavium</name>
    <dbReference type="NCBI Taxonomy" id="2838494"/>
    <lineage>
        <taxon>Bacteria</taxon>
        <taxon>Bacillati</taxon>
        <taxon>Bacillota</taxon>
        <taxon>Clostridia</taxon>
        <taxon>Lachnospirales</taxon>
        <taxon>Lachnospiraceae</taxon>
        <taxon>Blautia</taxon>
    </lineage>
</organism>
<evidence type="ECO:0000313" key="8">
    <source>
        <dbReference type="Proteomes" id="UP000823886"/>
    </source>
</evidence>
<dbReference type="FunFam" id="3.40.640.10:FF:000033">
    <property type="entry name" value="Aspartate aminotransferase"/>
    <property type="match status" value="1"/>
</dbReference>
<comment type="similarity">
    <text evidence="2">Belongs to the class-I pyridoxal-phosphate-dependent aminotransferase family.</text>
</comment>
<dbReference type="GO" id="GO:0008483">
    <property type="term" value="F:transaminase activity"/>
    <property type="evidence" value="ECO:0007669"/>
    <property type="project" value="UniProtKB-KW"/>
</dbReference>
<dbReference type="AlphaFoldDB" id="A0A9D2TDK3"/>
<evidence type="ECO:0000256" key="2">
    <source>
        <dbReference type="ARBA" id="ARBA00007441"/>
    </source>
</evidence>
<dbReference type="Proteomes" id="UP000823886">
    <property type="component" value="Unassembled WGS sequence"/>
</dbReference>
<feature type="domain" description="Aminotransferase class I/classII large" evidence="6">
    <location>
        <begin position="27"/>
        <end position="378"/>
    </location>
</feature>
<evidence type="ECO:0000256" key="4">
    <source>
        <dbReference type="ARBA" id="ARBA00022679"/>
    </source>
</evidence>
<dbReference type="Pfam" id="PF00155">
    <property type="entry name" value="Aminotran_1_2"/>
    <property type="match status" value="1"/>
</dbReference>
<protein>
    <submittedName>
        <fullName evidence="7">Pyridoxal phosphate-dependent aminotransferase</fullName>
    </submittedName>
</protein>
<proteinExistence type="inferred from homology"/>
<dbReference type="SUPFAM" id="SSF53383">
    <property type="entry name" value="PLP-dependent transferases"/>
    <property type="match status" value="1"/>
</dbReference>
<evidence type="ECO:0000313" key="7">
    <source>
        <dbReference type="EMBL" id="HJC64813.1"/>
    </source>
</evidence>
<dbReference type="PANTHER" id="PTHR46383">
    <property type="entry name" value="ASPARTATE AMINOTRANSFERASE"/>
    <property type="match status" value="1"/>
</dbReference>
<evidence type="ECO:0000256" key="5">
    <source>
        <dbReference type="ARBA" id="ARBA00022898"/>
    </source>
</evidence>
<evidence type="ECO:0000256" key="3">
    <source>
        <dbReference type="ARBA" id="ARBA00022576"/>
    </source>
</evidence>
<dbReference type="CDD" id="cd00609">
    <property type="entry name" value="AAT_like"/>
    <property type="match status" value="1"/>
</dbReference>
<evidence type="ECO:0000256" key="1">
    <source>
        <dbReference type="ARBA" id="ARBA00001933"/>
    </source>
</evidence>
<dbReference type="InterPro" id="IPR015424">
    <property type="entry name" value="PyrdxlP-dep_Trfase"/>
</dbReference>
<dbReference type="Gene3D" id="3.40.640.10">
    <property type="entry name" value="Type I PLP-dependent aspartate aminotransferase-like (Major domain)"/>
    <property type="match status" value="1"/>
</dbReference>
<accession>A0A9D2TDK3</accession>
<dbReference type="GO" id="GO:0030170">
    <property type="term" value="F:pyridoxal phosphate binding"/>
    <property type="evidence" value="ECO:0007669"/>
    <property type="project" value="InterPro"/>
</dbReference>
<evidence type="ECO:0000259" key="6">
    <source>
        <dbReference type="Pfam" id="PF00155"/>
    </source>
</evidence>
<dbReference type="InterPro" id="IPR015422">
    <property type="entry name" value="PyrdxlP-dep_Trfase_small"/>
</dbReference>
<dbReference type="GO" id="GO:0006520">
    <property type="term" value="P:amino acid metabolic process"/>
    <property type="evidence" value="ECO:0007669"/>
    <property type="project" value="InterPro"/>
</dbReference>
<keyword evidence="3 7" id="KW-0032">Aminotransferase</keyword>
<dbReference type="PRINTS" id="PR00753">
    <property type="entry name" value="ACCSYNTHASE"/>
</dbReference>
<dbReference type="EMBL" id="DWVZ01000206">
    <property type="protein sequence ID" value="HJC64813.1"/>
    <property type="molecule type" value="Genomic_DNA"/>
</dbReference>
<comment type="caution">
    <text evidence="7">The sequence shown here is derived from an EMBL/GenBank/DDBJ whole genome shotgun (WGS) entry which is preliminary data.</text>
</comment>
<dbReference type="InterPro" id="IPR050596">
    <property type="entry name" value="AspAT/PAT-like"/>
</dbReference>
<sequence>MRYGSRTINPPVSGIREMFELADQYDDVINLCIGESGFPTPRNVIEAGREGLLKGYTKYTPNAGVPALREALSEKLERENHIKADPQKQIIVTAGGVEAVLLAILATVDEGDEVLVPCPYWPDYPEQIRLAGGRIREVPTYEKDGFIPLADTIQKYITERTRVLILNSPNNPTGAVIPREELEKIRDLAVQYDLTVISDEPYERLVYDSRGHVSIGSLEGMGERTITANTFSKTYAMSGWRVGYACGPEKIIQAMILLKEQTSSSVNACAQYACIEALKNTDRQVKEMVSQYRQHRDFMVSKLNECRRISCRKPEGAFYVFVNIQETGMTSYELAKKILKEVKVVVTPGTGFGKYGEGYIRISCGPSMEELERAANRLSVFFSGME</sequence>
<reference evidence="7" key="2">
    <citation type="submission" date="2021-04" db="EMBL/GenBank/DDBJ databases">
        <authorList>
            <person name="Gilroy R."/>
        </authorList>
    </citation>
    <scope>NUCLEOTIDE SEQUENCE</scope>
    <source>
        <strain evidence="7">ChiBcec2-3848</strain>
    </source>
</reference>
<name>A0A9D2TDK3_9FIRM</name>
<dbReference type="InterPro" id="IPR015421">
    <property type="entry name" value="PyrdxlP-dep_Trfase_major"/>
</dbReference>
<dbReference type="Gene3D" id="3.90.1150.10">
    <property type="entry name" value="Aspartate Aminotransferase, domain 1"/>
    <property type="match status" value="1"/>
</dbReference>
<reference evidence="7" key="1">
    <citation type="journal article" date="2021" name="PeerJ">
        <title>Extensive microbial diversity within the chicken gut microbiome revealed by metagenomics and culture.</title>
        <authorList>
            <person name="Gilroy R."/>
            <person name="Ravi A."/>
            <person name="Getino M."/>
            <person name="Pursley I."/>
            <person name="Horton D.L."/>
            <person name="Alikhan N.F."/>
            <person name="Baker D."/>
            <person name="Gharbi K."/>
            <person name="Hall N."/>
            <person name="Watson M."/>
            <person name="Adriaenssens E.M."/>
            <person name="Foster-Nyarko E."/>
            <person name="Jarju S."/>
            <person name="Secka A."/>
            <person name="Antonio M."/>
            <person name="Oren A."/>
            <person name="Chaudhuri R.R."/>
            <person name="La Ragione R."/>
            <person name="Hildebrand F."/>
            <person name="Pallen M.J."/>
        </authorList>
    </citation>
    <scope>NUCLEOTIDE SEQUENCE</scope>
    <source>
        <strain evidence="7">ChiBcec2-3848</strain>
    </source>
</reference>
<comment type="cofactor">
    <cofactor evidence="1">
        <name>pyridoxal 5'-phosphate</name>
        <dbReference type="ChEBI" id="CHEBI:597326"/>
    </cofactor>
</comment>
<dbReference type="InterPro" id="IPR004839">
    <property type="entry name" value="Aminotransferase_I/II_large"/>
</dbReference>
<keyword evidence="5" id="KW-0663">Pyridoxal phosphate</keyword>
<gene>
    <name evidence="7" type="ORF">H9753_14560</name>
</gene>
<dbReference type="PANTHER" id="PTHR46383:SF1">
    <property type="entry name" value="ASPARTATE AMINOTRANSFERASE"/>
    <property type="match status" value="1"/>
</dbReference>
<keyword evidence="4" id="KW-0808">Transferase</keyword>